<reference evidence="7 8" key="1">
    <citation type="submission" date="2016-10" db="EMBL/GenBank/DDBJ databases">
        <authorList>
            <person name="Varghese N."/>
            <person name="Submissions S."/>
        </authorList>
    </citation>
    <scope>NUCLEOTIDE SEQUENCE [LARGE SCALE GENOMIC DNA]</scope>
    <source>
        <strain evidence="7 8">CGMCC 1.6853</strain>
    </source>
</reference>
<evidence type="ECO:0000256" key="2">
    <source>
        <dbReference type="ARBA" id="ARBA00022714"/>
    </source>
</evidence>
<comment type="caution">
    <text evidence="7">The sequence shown here is derived from an EMBL/GenBank/DDBJ whole genome shotgun (WGS) entry which is preliminary data.</text>
</comment>
<dbReference type="PROSITE" id="PS51197">
    <property type="entry name" value="HTH_RRF2_2"/>
    <property type="match status" value="1"/>
</dbReference>
<dbReference type="InterPro" id="IPR036388">
    <property type="entry name" value="WH-like_DNA-bd_sf"/>
</dbReference>
<dbReference type="Proteomes" id="UP000183031">
    <property type="component" value="Unassembled WGS sequence"/>
</dbReference>
<dbReference type="InterPro" id="IPR036390">
    <property type="entry name" value="WH_DNA-bd_sf"/>
</dbReference>
<keyword evidence="1" id="KW-0678">Repressor</keyword>
<organism evidence="7 8">
    <name type="scientific">Serratia nematodiphila</name>
    <dbReference type="NCBI Taxonomy" id="458197"/>
    <lineage>
        <taxon>Bacteria</taxon>
        <taxon>Pseudomonadati</taxon>
        <taxon>Pseudomonadota</taxon>
        <taxon>Gammaproteobacteria</taxon>
        <taxon>Enterobacterales</taxon>
        <taxon>Yersiniaceae</taxon>
        <taxon>Serratia</taxon>
    </lineage>
</organism>
<dbReference type="EMBL" id="FMUT01000013">
    <property type="protein sequence ID" value="SCZ10788.1"/>
    <property type="molecule type" value="Genomic_DNA"/>
</dbReference>
<evidence type="ECO:0000256" key="6">
    <source>
        <dbReference type="ARBA" id="ARBA00023163"/>
    </source>
</evidence>
<keyword evidence="3" id="KW-0408">Iron</keyword>
<dbReference type="Gene3D" id="1.10.10.10">
    <property type="entry name" value="Winged helix-like DNA-binding domain superfamily/Winged helix DNA-binding domain"/>
    <property type="match status" value="1"/>
</dbReference>
<name>A0A1G5LER4_9GAMM</name>
<accession>A0A1G5LER4</accession>
<sequence>MSTSTRFAVAIHILTNITLCRGQTVRSEDIARSVNTNPTVVRRILGALAEAGLTYSQMGQGGGALLARPAEAISLLDVYRAVEDQPYFMLHRARPNDACYIGHAITPVLEQEFARVGHALEASLAQTSIAEMAGQVERQAGYPFVPCSAQYQADTQ</sequence>
<dbReference type="PANTHER" id="PTHR33221:SF15">
    <property type="entry name" value="HTH-TYPE TRANSCRIPTIONAL REGULATOR YWGB-RELATED"/>
    <property type="match status" value="1"/>
</dbReference>
<protein>
    <submittedName>
        <fullName evidence="7">Transcriptional regulator, BadM/Rrf2 family</fullName>
    </submittedName>
</protein>
<dbReference type="RefSeq" id="WP_004940698.1">
    <property type="nucleotide sequence ID" value="NZ_CBCSIN010000019.1"/>
</dbReference>
<evidence type="ECO:0000313" key="7">
    <source>
        <dbReference type="EMBL" id="SCZ10788.1"/>
    </source>
</evidence>
<dbReference type="GeneID" id="93696870"/>
<evidence type="ECO:0000256" key="1">
    <source>
        <dbReference type="ARBA" id="ARBA00022491"/>
    </source>
</evidence>
<dbReference type="InterPro" id="IPR000944">
    <property type="entry name" value="Tscrpt_reg_Rrf2"/>
</dbReference>
<dbReference type="PANTHER" id="PTHR33221">
    <property type="entry name" value="WINGED HELIX-TURN-HELIX TRANSCRIPTIONAL REGULATOR, RRF2 FAMILY"/>
    <property type="match status" value="1"/>
</dbReference>
<dbReference type="SUPFAM" id="SSF46785">
    <property type="entry name" value="Winged helix' DNA-binding domain"/>
    <property type="match status" value="1"/>
</dbReference>
<proteinExistence type="predicted"/>
<keyword evidence="2" id="KW-0001">2Fe-2S</keyword>
<evidence type="ECO:0000256" key="4">
    <source>
        <dbReference type="ARBA" id="ARBA00023014"/>
    </source>
</evidence>
<keyword evidence="6" id="KW-0804">Transcription</keyword>
<keyword evidence="8" id="KW-1185">Reference proteome</keyword>
<evidence type="ECO:0000256" key="5">
    <source>
        <dbReference type="ARBA" id="ARBA00023015"/>
    </source>
</evidence>
<dbReference type="Pfam" id="PF02082">
    <property type="entry name" value="Rrf2"/>
    <property type="match status" value="1"/>
</dbReference>
<gene>
    <name evidence="7" type="ORF">SAMN02927935_04250</name>
</gene>
<keyword evidence="4" id="KW-0411">Iron-sulfur</keyword>
<evidence type="ECO:0000256" key="3">
    <source>
        <dbReference type="ARBA" id="ARBA00023004"/>
    </source>
</evidence>
<keyword evidence="5" id="KW-0805">Transcription regulation</keyword>
<keyword evidence="2" id="KW-0479">Metal-binding</keyword>
<evidence type="ECO:0000313" key="8">
    <source>
        <dbReference type="Proteomes" id="UP000183031"/>
    </source>
</evidence>